<keyword evidence="2" id="KW-1185">Reference proteome</keyword>
<dbReference type="Proteomes" id="UP001060215">
    <property type="component" value="Chromosome 9"/>
</dbReference>
<organism evidence="1 2">
    <name type="scientific">Camellia lanceoleosa</name>
    <dbReference type="NCBI Taxonomy" id="1840588"/>
    <lineage>
        <taxon>Eukaryota</taxon>
        <taxon>Viridiplantae</taxon>
        <taxon>Streptophyta</taxon>
        <taxon>Embryophyta</taxon>
        <taxon>Tracheophyta</taxon>
        <taxon>Spermatophyta</taxon>
        <taxon>Magnoliopsida</taxon>
        <taxon>eudicotyledons</taxon>
        <taxon>Gunneridae</taxon>
        <taxon>Pentapetalae</taxon>
        <taxon>asterids</taxon>
        <taxon>Ericales</taxon>
        <taxon>Theaceae</taxon>
        <taxon>Camellia</taxon>
    </lineage>
</organism>
<gene>
    <name evidence="1" type="ORF">LOK49_LG08G01179</name>
</gene>
<evidence type="ECO:0000313" key="2">
    <source>
        <dbReference type="Proteomes" id="UP001060215"/>
    </source>
</evidence>
<sequence>MCSSQEVSIFHLSRPRMVHPHVIPIPAEPKTYSAANAFDTKAMDKQKQKQTDAEFGLDSEVIASENDGYSVAAGK</sequence>
<comment type="caution">
    <text evidence="1">The sequence shown here is derived from an EMBL/GenBank/DDBJ whole genome shotgun (WGS) entry which is preliminary data.</text>
</comment>
<protein>
    <submittedName>
        <fullName evidence="1">Uncharacterized protein</fullName>
    </submittedName>
</protein>
<proteinExistence type="predicted"/>
<evidence type="ECO:0000313" key="1">
    <source>
        <dbReference type="EMBL" id="KAI8003195.1"/>
    </source>
</evidence>
<name>A0ACC0GSE3_9ERIC</name>
<reference evidence="1 2" key="1">
    <citation type="journal article" date="2022" name="Plant J.">
        <title>Chromosome-level genome of Camellia lanceoleosa provides a valuable resource for understanding genome evolution and self-incompatibility.</title>
        <authorList>
            <person name="Gong W."/>
            <person name="Xiao S."/>
            <person name="Wang L."/>
            <person name="Liao Z."/>
            <person name="Chang Y."/>
            <person name="Mo W."/>
            <person name="Hu G."/>
            <person name="Li W."/>
            <person name="Zhao G."/>
            <person name="Zhu H."/>
            <person name="Hu X."/>
            <person name="Ji K."/>
            <person name="Xiang X."/>
            <person name="Song Q."/>
            <person name="Yuan D."/>
            <person name="Jin S."/>
            <person name="Zhang L."/>
        </authorList>
    </citation>
    <scope>NUCLEOTIDE SEQUENCE [LARGE SCALE GENOMIC DNA]</scope>
    <source>
        <strain evidence="1">SQ_2022a</strain>
    </source>
</reference>
<accession>A0ACC0GSE3</accession>
<dbReference type="EMBL" id="CM045766">
    <property type="protein sequence ID" value="KAI8003195.1"/>
    <property type="molecule type" value="Genomic_DNA"/>
</dbReference>